<comment type="caution">
    <text evidence="1">The sequence shown here is derived from an EMBL/GenBank/DDBJ whole genome shotgun (WGS) entry which is preliminary data.</text>
</comment>
<evidence type="ECO:0000313" key="2">
    <source>
        <dbReference type="Proteomes" id="UP000774326"/>
    </source>
</evidence>
<keyword evidence="2" id="KW-1185">Reference proteome</keyword>
<gene>
    <name evidence="1" type="ORF">WICPIJ_009970</name>
</gene>
<accession>A0A9P8TBG0</accession>
<evidence type="ECO:0000313" key="1">
    <source>
        <dbReference type="EMBL" id="KAH3672961.1"/>
    </source>
</evidence>
<name>A0A9P8TBG0_WICPI</name>
<dbReference type="EMBL" id="JAEUBG010005727">
    <property type="protein sequence ID" value="KAH3672961.1"/>
    <property type="molecule type" value="Genomic_DNA"/>
</dbReference>
<reference evidence="1" key="2">
    <citation type="submission" date="2021-01" db="EMBL/GenBank/DDBJ databases">
        <authorList>
            <person name="Schikora-Tamarit M.A."/>
        </authorList>
    </citation>
    <scope>NUCLEOTIDE SEQUENCE</scope>
    <source>
        <strain evidence="1">CBS2887</strain>
    </source>
</reference>
<protein>
    <submittedName>
        <fullName evidence="1">Uncharacterized protein</fullName>
    </submittedName>
</protein>
<organism evidence="1 2">
    <name type="scientific">Wickerhamomyces pijperi</name>
    <name type="common">Yeast</name>
    <name type="synonym">Pichia pijperi</name>
    <dbReference type="NCBI Taxonomy" id="599730"/>
    <lineage>
        <taxon>Eukaryota</taxon>
        <taxon>Fungi</taxon>
        <taxon>Dikarya</taxon>
        <taxon>Ascomycota</taxon>
        <taxon>Saccharomycotina</taxon>
        <taxon>Saccharomycetes</taxon>
        <taxon>Phaffomycetales</taxon>
        <taxon>Wickerhamomycetaceae</taxon>
        <taxon>Wickerhamomyces</taxon>
    </lineage>
</organism>
<reference evidence="1" key="1">
    <citation type="journal article" date="2021" name="Open Biol.">
        <title>Shared evolutionary footprints suggest mitochondrial oxidative damage underlies multiple complex I losses in fungi.</title>
        <authorList>
            <person name="Schikora-Tamarit M.A."/>
            <person name="Marcet-Houben M."/>
            <person name="Nosek J."/>
            <person name="Gabaldon T."/>
        </authorList>
    </citation>
    <scope>NUCLEOTIDE SEQUENCE</scope>
    <source>
        <strain evidence="1">CBS2887</strain>
    </source>
</reference>
<dbReference type="Proteomes" id="UP000774326">
    <property type="component" value="Unassembled WGS sequence"/>
</dbReference>
<dbReference type="AlphaFoldDB" id="A0A9P8TBG0"/>
<proteinExistence type="predicted"/>
<sequence>MTLSNKVSNLIPSWIFSNKLPKELISKTLPISFSSSVLSTAAVSHFLFVIHSWTIDSLRLQSLQSLRSGHDPDFSLQIDKHEINVMVPVDTRDVIFVVVHVVWSDLFTVKDENLSDNFLQFSAVIVDSVTNSTGFTIDADQIGALLWRGCLDNQLVLTQGDQVDGFQRGPRENHQIIADDLQMPDTGTGNLRQWNHLDFVKSGHVDRHNTVVEPQQDQTAIVGPGFMILVMSSHWMVCCLSLWNVCSFHSFNTYVTSFLESKLSMSPPPCWCSSTVQSQFPSRVNSNSFTCGSWIFSSDFTLPVWMESVIFWEWICSFLFMSYTCMVESLMKYRFLESGLILNVDVKSYFSFMESKLLSALANDFSNFFMLAKSEFSTCLGPVMANLDCSDQLIQMAVRLDGRDVTVQSWQELLFLRFQIPENQHFFQPTRQQIVRIVGEAQGGDLVNVPLQQSAGTVLLLDQMNDTCVLLESLETEKVVALLTEARISDSNSNLSSDSDSASAFENLTMFLVWALWDNLPVTAMIWLSTELNFITLSTGSFSYNLNSLTTTLVVLSFQFIINTFPFVKNTHNKFGSVASWLNPDSPSSNDMLFVELNLMDLIHCLVVRK</sequence>